<evidence type="ECO:0000313" key="5">
    <source>
        <dbReference type="Proteomes" id="UP000198844"/>
    </source>
</evidence>
<keyword evidence="2 3" id="KW-0143">Chaperone</keyword>
<dbReference type="EMBL" id="FPBH01000026">
    <property type="protein sequence ID" value="SFU24362.1"/>
    <property type="molecule type" value="Genomic_DNA"/>
</dbReference>
<name>A0A1I7EKE4_9BURK</name>
<dbReference type="InterPro" id="IPR002639">
    <property type="entry name" value="UreF"/>
</dbReference>
<dbReference type="GO" id="GO:0005737">
    <property type="term" value="C:cytoplasm"/>
    <property type="evidence" value="ECO:0007669"/>
    <property type="project" value="UniProtKB-SubCell"/>
</dbReference>
<organism evidence="4 5">
    <name type="scientific">Paraburkholderia aspalathi</name>
    <dbReference type="NCBI Taxonomy" id="1324617"/>
    <lineage>
        <taxon>Bacteria</taxon>
        <taxon>Pseudomonadati</taxon>
        <taxon>Pseudomonadota</taxon>
        <taxon>Betaproteobacteria</taxon>
        <taxon>Burkholderiales</taxon>
        <taxon>Burkholderiaceae</taxon>
        <taxon>Paraburkholderia</taxon>
    </lineage>
</organism>
<comment type="function">
    <text evidence="3">Required for maturation of urease via the functional incorporation of the urease nickel metallocenter.</text>
</comment>
<proteinExistence type="inferred from homology"/>
<accession>A0A1I7EKE4</accession>
<gene>
    <name evidence="3" type="primary">ureF</name>
    <name evidence="4" type="ORF">SAMN05192563_102698</name>
</gene>
<evidence type="ECO:0000256" key="3">
    <source>
        <dbReference type="HAMAP-Rule" id="MF_01385"/>
    </source>
</evidence>
<evidence type="ECO:0000256" key="1">
    <source>
        <dbReference type="ARBA" id="ARBA00022988"/>
    </source>
</evidence>
<dbReference type="GO" id="GO:0016151">
    <property type="term" value="F:nickel cation binding"/>
    <property type="evidence" value="ECO:0007669"/>
    <property type="project" value="UniProtKB-UniRule"/>
</dbReference>
<sequence length="242" mass="25616">MSDLSSARATGANHGITACPVSLLASLQQSDSFFPGGTMAFSWGLEGLMRDALVTDAATLFAFVESQALSRWASLDQGLVCAAWRAGDSFDAWREVDALAEATALAPALRNGSRRLGRTLADVHARLGSETASRIREAIVDDRTRGHLAAVQGAIWRSLHIDENEARAISAHMTCTGAVSSAVRLGIVGHLDAQRVLALLRAPLAQVLAQPAPPLDDLHATTFAADIAALRSQTHDARLFAN</sequence>
<protein>
    <recommendedName>
        <fullName evidence="3">Urease accessory protein UreF</fullName>
    </recommendedName>
</protein>
<dbReference type="RefSeq" id="WP_093643265.1">
    <property type="nucleotide sequence ID" value="NZ_FPBH01000026.1"/>
</dbReference>
<evidence type="ECO:0000256" key="2">
    <source>
        <dbReference type="ARBA" id="ARBA00023186"/>
    </source>
</evidence>
<comment type="similarity">
    <text evidence="3">Belongs to the UreF family.</text>
</comment>
<comment type="subcellular location">
    <subcellularLocation>
        <location evidence="3">Cytoplasm</location>
    </subcellularLocation>
</comment>
<dbReference type="HAMAP" id="MF_01385">
    <property type="entry name" value="UreF"/>
    <property type="match status" value="1"/>
</dbReference>
<dbReference type="OrthoDB" id="9798772at2"/>
<dbReference type="AlphaFoldDB" id="A0A1I7EKE4"/>
<evidence type="ECO:0000313" key="4">
    <source>
        <dbReference type="EMBL" id="SFU24362.1"/>
    </source>
</evidence>
<keyword evidence="1 3" id="KW-0996">Nickel insertion</keyword>
<dbReference type="PIRSF" id="PIRSF009467">
    <property type="entry name" value="Ureas_acces_UreF"/>
    <property type="match status" value="1"/>
</dbReference>
<dbReference type="Gene3D" id="1.10.4190.10">
    <property type="entry name" value="Urease accessory protein UreF"/>
    <property type="match status" value="1"/>
</dbReference>
<comment type="subunit">
    <text evidence="3">UreD, UreF and UreG form a complex that acts as a GTP-hydrolysis-dependent molecular chaperone, activating the urease apoprotein by helping to assemble the nickel containing metallocenter of UreC. The UreE protein probably delivers the nickel.</text>
</comment>
<dbReference type="InterPro" id="IPR038277">
    <property type="entry name" value="UreF_sf"/>
</dbReference>
<dbReference type="Proteomes" id="UP000198844">
    <property type="component" value="Unassembled WGS sequence"/>
</dbReference>
<dbReference type="Pfam" id="PF01730">
    <property type="entry name" value="UreF"/>
    <property type="match status" value="1"/>
</dbReference>
<dbReference type="PANTHER" id="PTHR33620">
    <property type="entry name" value="UREASE ACCESSORY PROTEIN F"/>
    <property type="match status" value="1"/>
</dbReference>
<reference evidence="4 5" key="1">
    <citation type="submission" date="2016-10" db="EMBL/GenBank/DDBJ databases">
        <authorList>
            <person name="de Groot N.N."/>
        </authorList>
    </citation>
    <scope>NUCLEOTIDE SEQUENCE [LARGE SCALE GENOMIC DNA]</scope>
    <source>
        <strain evidence="4 5">LMG 27731</strain>
    </source>
</reference>
<dbReference type="PANTHER" id="PTHR33620:SF1">
    <property type="entry name" value="UREASE ACCESSORY PROTEIN F"/>
    <property type="match status" value="1"/>
</dbReference>
<keyword evidence="3" id="KW-0963">Cytoplasm</keyword>